<comment type="caution">
    <text evidence="2">The sequence shown here is derived from an EMBL/GenBank/DDBJ whole genome shotgun (WGS) entry which is preliminary data.</text>
</comment>
<dbReference type="CDD" id="cd02440">
    <property type="entry name" value="AdoMet_MTases"/>
    <property type="match status" value="1"/>
</dbReference>
<dbReference type="Gene3D" id="3.40.50.150">
    <property type="entry name" value="Vaccinia Virus protein VP39"/>
    <property type="match status" value="1"/>
</dbReference>
<dbReference type="Proteomes" id="UP000317036">
    <property type="component" value="Unassembled WGS sequence"/>
</dbReference>
<proteinExistence type="predicted"/>
<dbReference type="GO" id="GO:0008168">
    <property type="term" value="F:methyltransferase activity"/>
    <property type="evidence" value="ECO:0007669"/>
    <property type="project" value="UniProtKB-KW"/>
</dbReference>
<gene>
    <name evidence="2" type="ORF">FPZ49_34450</name>
</gene>
<dbReference type="Pfam" id="PF08242">
    <property type="entry name" value="Methyltransf_12"/>
    <property type="match status" value="1"/>
</dbReference>
<keyword evidence="2" id="KW-0808">Transferase</keyword>
<keyword evidence="3" id="KW-1185">Reference proteome</keyword>
<evidence type="ECO:0000259" key="1">
    <source>
        <dbReference type="Pfam" id="PF08242"/>
    </source>
</evidence>
<keyword evidence="2" id="KW-0489">Methyltransferase</keyword>
<dbReference type="OrthoDB" id="213472at2"/>
<dbReference type="AlphaFoldDB" id="A0A559JFD8"/>
<organism evidence="2 3">
    <name type="scientific">Paenibacillus cremeus</name>
    <dbReference type="NCBI Taxonomy" id="2163881"/>
    <lineage>
        <taxon>Bacteria</taxon>
        <taxon>Bacillati</taxon>
        <taxon>Bacillota</taxon>
        <taxon>Bacilli</taxon>
        <taxon>Bacillales</taxon>
        <taxon>Paenibacillaceae</taxon>
        <taxon>Paenibacillus</taxon>
    </lineage>
</organism>
<dbReference type="InterPro" id="IPR029063">
    <property type="entry name" value="SAM-dependent_MTases_sf"/>
</dbReference>
<dbReference type="EMBL" id="VNJI01000091">
    <property type="protein sequence ID" value="TVX98576.1"/>
    <property type="molecule type" value="Genomic_DNA"/>
</dbReference>
<dbReference type="PANTHER" id="PTHR43861">
    <property type="entry name" value="TRANS-ACONITATE 2-METHYLTRANSFERASE-RELATED"/>
    <property type="match status" value="1"/>
</dbReference>
<dbReference type="RefSeq" id="WP_144855121.1">
    <property type="nucleotide sequence ID" value="NZ_VNJI01000091.1"/>
</dbReference>
<dbReference type="InterPro" id="IPR013217">
    <property type="entry name" value="Methyltransf_12"/>
</dbReference>
<dbReference type="GO" id="GO:0032259">
    <property type="term" value="P:methylation"/>
    <property type="evidence" value="ECO:0007669"/>
    <property type="project" value="UniProtKB-KW"/>
</dbReference>
<evidence type="ECO:0000313" key="3">
    <source>
        <dbReference type="Proteomes" id="UP000317036"/>
    </source>
</evidence>
<sequence>MSNQVDIDFESDFGKNYERSIKVALPTYEQLFPLATSFLRTKVNDNARLLVVGAGGGAELLSFNQANPDWQMTGVDPSEQMINLAKEKVNNAGITDKINLFHGLTNQLPLEPIYEGATCILVLHFLPDDVSKLELLKSIAERLKPGSPLVLVSVYGNKESVEFQLKTEAVKENFLINGYNPEEIDEGLENLSKLPIVTEERIKELLYEAGFHQVTHFFTTYYFGGGLLP</sequence>
<name>A0A559JFD8_9BACL</name>
<dbReference type="SUPFAM" id="SSF53335">
    <property type="entry name" value="S-adenosyl-L-methionine-dependent methyltransferases"/>
    <property type="match status" value="1"/>
</dbReference>
<evidence type="ECO:0000313" key="2">
    <source>
        <dbReference type="EMBL" id="TVX98576.1"/>
    </source>
</evidence>
<reference evidence="2 3" key="1">
    <citation type="submission" date="2019-07" db="EMBL/GenBank/DDBJ databases">
        <authorList>
            <person name="Kim J."/>
        </authorList>
    </citation>
    <scope>NUCLEOTIDE SEQUENCE [LARGE SCALE GENOMIC DNA]</scope>
    <source>
        <strain evidence="2 3">JC52</strain>
    </source>
</reference>
<accession>A0A559JFD8</accession>
<protein>
    <submittedName>
        <fullName evidence="2">Class I SAM-dependent methyltransferase</fullName>
    </submittedName>
</protein>
<feature type="domain" description="Methyltransferase type 12" evidence="1">
    <location>
        <begin position="50"/>
        <end position="147"/>
    </location>
</feature>